<comment type="caution">
    <text evidence="5">The sequence shown here is derived from an EMBL/GenBank/DDBJ whole genome shotgun (WGS) entry which is preliminary data.</text>
</comment>
<organism evidence="5 6">
    <name type="scientific">Artemisia annua</name>
    <name type="common">Sweet wormwood</name>
    <dbReference type="NCBI Taxonomy" id="35608"/>
    <lineage>
        <taxon>Eukaryota</taxon>
        <taxon>Viridiplantae</taxon>
        <taxon>Streptophyta</taxon>
        <taxon>Embryophyta</taxon>
        <taxon>Tracheophyta</taxon>
        <taxon>Spermatophyta</taxon>
        <taxon>Magnoliopsida</taxon>
        <taxon>eudicotyledons</taxon>
        <taxon>Gunneridae</taxon>
        <taxon>Pentapetalae</taxon>
        <taxon>asterids</taxon>
        <taxon>campanulids</taxon>
        <taxon>Asterales</taxon>
        <taxon>Asteraceae</taxon>
        <taxon>Asteroideae</taxon>
        <taxon>Anthemideae</taxon>
        <taxon>Artemisiinae</taxon>
        <taxon>Artemisia</taxon>
    </lineage>
</organism>
<dbReference type="InterPro" id="IPR039647">
    <property type="entry name" value="EF_hand_pair_protein_CML-like"/>
</dbReference>
<name>A0A2U1KM42_ARTAN</name>
<evidence type="ECO:0000256" key="3">
    <source>
        <dbReference type="ARBA" id="ARBA00022837"/>
    </source>
</evidence>
<keyword evidence="2" id="KW-0677">Repeat</keyword>
<dbReference type="PRINTS" id="PR01697">
    <property type="entry name" value="PARVALBUMIN"/>
</dbReference>
<dbReference type="Pfam" id="PF13499">
    <property type="entry name" value="EF-hand_7"/>
    <property type="match status" value="1"/>
</dbReference>
<dbReference type="InterPro" id="IPR018247">
    <property type="entry name" value="EF_Hand_1_Ca_BS"/>
</dbReference>
<dbReference type="PROSITE" id="PS00018">
    <property type="entry name" value="EF_HAND_1"/>
    <property type="match status" value="2"/>
</dbReference>
<keyword evidence="3" id="KW-0106">Calcium</keyword>
<keyword evidence="1" id="KW-0479">Metal-binding</keyword>
<dbReference type="InterPro" id="IPR011992">
    <property type="entry name" value="EF-hand-dom_pair"/>
</dbReference>
<feature type="domain" description="EF-hand" evidence="4">
    <location>
        <begin position="112"/>
        <end position="147"/>
    </location>
</feature>
<dbReference type="EMBL" id="PKPP01016302">
    <property type="protein sequence ID" value="PWA37835.1"/>
    <property type="molecule type" value="Genomic_DNA"/>
</dbReference>
<reference evidence="5 6" key="1">
    <citation type="journal article" date="2018" name="Mol. Plant">
        <title>The genome of Artemisia annua provides insight into the evolution of Asteraceae family and artemisinin biosynthesis.</title>
        <authorList>
            <person name="Shen Q."/>
            <person name="Zhang L."/>
            <person name="Liao Z."/>
            <person name="Wang S."/>
            <person name="Yan T."/>
            <person name="Shi P."/>
            <person name="Liu M."/>
            <person name="Fu X."/>
            <person name="Pan Q."/>
            <person name="Wang Y."/>
            <person name="Lv Z."/>
            <person name="Lu X."/>
            <person name="Zhang F."/>
            <person name="Jiang W."/>
            <person name="Ma Y."/>
            <person name="Chen M."/>
            <person name="Hao X."/>
            <person name="Li L."/>
            <person name="Tang Y."/>
            <person name="Lv G."/>
            <person name="Zhou Y."/>
            <person name="Sun X."/>
            <person name="Brodelius P.E."/>
            <person name="Rose J.K.C."/>
            <person name="Tang K."/>
        </authorList>
    </citation>
    <scope>NUCLEOTIDE SEQUENCE [LARGE SCALE GENOMIC DNA]</scope>
    <source>
        <strain evidence="6">cv. Huhao1</strain>
        <tissue evidence="5">Leaf</tissue>
    </source>
</reference>
<dbReference type="SUPFAM" id="SSF47473">
    <property type="entry name" value="EF-hand"/>
    <property type="match status" value="1"/>
</dbReference>
<dbReference type="CDD" id="cd00051">
    <property type="entry name" value="EFh"/>
    <property type="match status" value="1"/>
</dbReference>
<keyword evidence="6" id="KW-1185">Reference proteome</keyword>
<evidence type="ECO:0000256" key="2">
    <source>
        <dbReference type="ARBA" id="ARBA00022737"/>
    </source>
</evidence>
<dbReference type="Gene3D" id="1.10.238.10">
    <property type="entry name" value="EF-hand"/>
    <property type="match status" value="1"/>
</dbReference>
<accession>A0A2U1KM42</accession>
<evidence type="ECO:0000259" key="4">
    <source>
        <dbReference type="PROSITE" id="PS50222"/>
    </source>
</evidence>
<evidence type="ECO:0000313" key="6">
    <source>
        <dbReference type="Proteomes" id="UP000245207"/>
    </source>
</evidence>
<evidence type="ECO:0000256" key="1">
    <source>
        <dbReference type="ARBA" id="ARBA00022723"/>
    </source>
</evidence>
<dbReference type="Proteomes" id="UP000245207">
    <property type="component" value="Unassembled WGS sequence"/>
</dbReference>
<dbReference type="SMART" id="SM00054">
    <property type="entry name" value="EFh"/>
    <property type="match status" value="2"/>
</dbReference>
<evidence type="ECO:0000313" key="5">
    <source>
        <dbReference type="EMBL" id="PWA37835.1"/>
    </source>
</evidence>
<protein>
    <submittedName>
        <fullName evidence="5">EF-hand domain pair</fullName>
    </submittedName>
</protein>
<gene>
    <name evidence="5" type="ORF">CTI12_AA586880</name>
</gene>
<dbReference type="FunFam" id="1.10.238.10:FF:000302">
    <property type="entry name" value="Probable calcium-binding protein CML46"/>
    <property type="match status" value="1"/>
</dbReference>
<proteinExistence type="predicted"/>
<dbReference type="PROSITE" id="PS50222">
    <property type="entry name" value="EF_HAND_2"/>
    <property type="match status" value="2"/>
</dbReference>
<feature type="domain" description="EF-hand" evidence="4">
    <location>
        <begin position="150"/>
        <end position="184"/>
    </location>
</feature>
<dbReference type="InterPro" id="IPR002048">
    <property type="entry name" value="EF_hand_dom"/>
</dbReference>
<sequence>MSLMILELIQYFFLHIILNRVTLIMKFFSTSNVSIPFSLERSEISVVKHDSKLSKTHVSFTNKNIVDDACVQGDDVELIMANLGVFCHPEGEKVPEVMTSNDLFNIFEDEQPRLDEVKQAFDVFDQNKDGFIDASELQRVLVVLGLKERSNIEDCRKMIRAFDENADGRIDFDEFVKFMEATFC</sequence>
<dbReference type="PANTHER" id="PTHR10891">
    <property type="entry name" value="EF-HAND CALCIUM-BINDING DOMAIN CONTAINING PROTEIN"/>
    <property type="match status" value="1"/>
</dbReference>
<dbReference type="AlphaFoldDB" id="A0A2U1KM42"/>
<dbReference type="STRING" id="35608.A0A2U1KM42"/>
<dbReference type="GO" id="GO:0005509">
    <property type="term" value="F:calcium ion binding"/>
    <property type="evidence" value="ECO:0007669"/>
    <property type="project" value="InterPro"/>
</dbReference>
<dbReference type="OrthoDB" id="26525at2759"/>